<dbReference type="CDD" id="cd00833">
    <property type="entry name" value="PKS"/>
    <property type="match status" value="1"/>
</dbReference>
<evidence type="ECO:0000256" key="3">
    <source>
        <dbReference type="RuleBase" id="RU003694"/>
    </source>
</evidence>
<dbReference type="InterPro" id="IPR050091">
    <property type="entry name" value="PKS_NRPS_Biosynth_Enz"/>
</dbReference>
<dbReference type="InterPro" id="IPR016039">
    <property type="entry name" value="Thiolase-like"/>
</dbReference>
<dbReference type="InterPro" id="IPR020841">
    <property type="entry name" value="PKS_Beta-ketoAc_synthase_dom"/>
</dbReference>
<dbReference type="SUPFAM" id="SSF53901">
    <property type="entry name" value="Thiolase-like"/>
    <property type="match status" value="1"/>
</dbReference>
<dbReference type="EMBL" id="KM588918">
    <property type="protein sequence ID" value="AIW63287.1"/>
    <property type="molecule type" value="mRNA"/>
</dbReference>
<dbReference type="InterPro" id="IPR014030">
    <property type="entry name" value="Ketoacyl_synth_N"/>
</dbReference>
<protein>
    <submittedName>
        <fullName evidence="5">Polyketide synthase AS3D903</fullName>
    </submittedName>
</protein>
<keyword evidence="3" id="KW-0808">Transferase</keyword>
<dbReference type="GO" id="GO:0004312">
    <property type="term" value="F:fatty acid synthase activity"/>
    <property type="evidence" value="ECO:0007669"/>
    <property type="project" value="TreeGrafter"/>
</dbReference>
<proteinExistence type="evidence at transcript level"/>
<evidence type="ECO:0000256" key="2">
    <source>
        <dbReference type="ARBA" id="ARBA00022553"/>
    </source>
</evidence>
<evidence type="ECO:0000313" key="5">
    <source>
        <dbReference type="EMBL" id="AIW63287.1"/>
    </source>
</evidence>
<dbReference type="Pfam" id="PF02801">
    <property type="entry name" value="Ketoacyl-synt_C"/>
    <property type="match status" value="1"/>
</dbReference>
<keyword evidence="1" id="KW-0596">Phosphopantetheine</keyword>
<reference evidence="5" key="1">
    <citation type="submission" date="2014-09" db="EMBL/GenBank/DDBJ databases">
        <title>First genomic characterisation of the toxigenic dinoflagellate Azadinium spinosum, with particular reference to polyketide synthase genes.</title>
        <authorList>
            <person name="Meyer J.M."/>
            <person name="Roedelsperger C."/>
            <person name="Eichholz K."/>
            <person name="Tillmann U."/>
            <person name="Cembella A."/>
            <person name="McGaughran A."/>
            <person name="John U."/>
        </authorList>
    </citation>
    <scope>NUCLEOTIDE SEQUENCE</scope>
</reference>
<dbReference type="InterPro" id="IPR030834">
    <property type="entry name" value="PKS_assoc_dom"/>
</dbReference>
<feature type="domain" description="Ketosynthase family 3 (KS3)" evidence="4">
    <location>
        <begin position="347"/>
        <end position="787"/>
    </location>
</feature>
<keyword evidence="2" id="KW-0597">Phosphoprotein</keyword>
<dbReference type="Gene3D" id="3.40.47.10">
    <property type="match status" value="1"/>
</dbReference>
<evidence type="ECO:0000256" key="1">
    <source>
        <dbReference type="ARBA" id="ARBA00022450"/>
    </source>
</evidence>
<evidence type="ECO:0000259" key="4">
    <source>
        <dbReference type="PROSITE" id="PS52004"/>
    </source>
</evidence>
<dbReference type="AlphaFoldDB" id="A0A0A0V883"/>
<dbReference type="PANTHER" id="PTHR43775">
    <property type="entry name" value="FATTY ACID SYNTHASE"/>
    <property type="match status" value="1"/>
</dbReference>
<sequence>MQEEGGDTLTGYAGEYEQRDLKPFEGKLVEIHSLADVLSPNEETQGAHSLYEDAIDLNGQSGRCLYWDADESKYVVQTFEGVVAGIGEDSLMDLVPPDAEDGGFDTLWPAANDTSYGVFGSTVIDCLATKGYCVVQMFGSKVLRETALEEAAETPIYEGLRAEMEEAFLGKENNSRVGLIEKDTPERLLDNALAFCDRDITNLSMLLMQAGPDCFGFEIQSRTNAIARTPYPEGQVVTSPNFSEDDMGEKFVEATIEFISRKKFCVMYLIENNGGLIEFYPKEHLGMGEKVELPIQKNRMVIFRSDLMNYSYKPQGTSVSIQAWLLDEPRPLQFRQLAEVPGRPGQDNRVHVTAIHERFPANCEGCDMTAALFMAGTDALIDPPYIRFDKEPYYMNDRDAPLYGKAYVFHGSFVAHDILIGFDHEFFGYTYEEAEAIAPAQRWVLEVGYITLHHAGWTKQSLNKARIGTFSGDSGSEWNDLYWKQDEHVMFCNHSCVTNTRIAHALGLTGPNVHADTACSASLVAANVATHFLRTYTEGGLKENPDQEGCEQQNQIDYALCAGILCMVSPAGWIGECASTMLSYRGRCFTYDSSADGFIRGEGSCHAFLERRHDDHVSVGSRSLAVLMGTAVNQDGKSASLTAPHGPSQQETIRMSLREAVLKPNDVLLTECHGTGTALGDPIEVGANRGVMFGKRERPFFHCTAKAHVGHEEANAGTCGLLKIVLMLQNGMITPNPHLRALNPHLDTHAYPIYFVNELSTMQRADDIYGVSSFGFGGTNSRADAWAETCRGAYKNGETLTVPLNEAAEIINRTLMSVGSPEEDDGFMSLTKEGEHP</sequence>
<accession>A0A0A0V883</accession>
<name>A0A0A0V883_9DINO</name>
<dbReference type="PROSITE" id="PS52004">
    <property type="entry name" value="KS3_2"/>
    <property type="match status" value="1"/>
</dbReference>
<organism evidence="5">
    <name type="scientific">Azadinium spinosum</name>
    <dbReference type="NCBI Taxonomy" id="632150"/>
    <lineage>
        <taxon>Eukaryota</taxon>
        <taxon>Sar</taxon>
        <taxon>Alveolata</taxon>
        <taxon>Dinophyceae</taxon>
        <taxon>Gonyaulacales</taxon>
        <taxon>Amphidomataceae</taxon>
        <taxon>Azadinium</taxon>
    </lineage>
</organism>
<dbReference type="NCBIfam" id="TIGR04556">
    <property type="entry name" value="PKS_assoc"/>
    <property type="match status" value="1"/>
</dbReference>
<dbReference type="SMART" id="SM00825">
    <property type="entry name" value="PKS_KS"/>
    <property type="match status" value="1"/>
</dbReference>
<dbReference type="InterPro" id="IPR014031">
    <property type="entry name" value="Ketoacyl_synth_C"/>
</dbReference>
<dbReference type="Pfam" id="PF00109">
    <property type="entry name" value="ketoacyl-synt"/>
    <property type="match status" value="2"/>
</dbReference>
<comment type="similarity">
    <text evidence="3">Belongs to the thiolase-like superfamily. Beta-ketoacyl-ACP synthases family.</text>
</comment>
<dbReference type="PANTHER" id="PTHR43775:SF37">
    <property type="entry name" value="SI:DKEY-61P9.11"/>
    <property type="match status" value="1"/>
</dbReference>
<dbReference type="GO" id="GO:0006633">
    <property type="term" value="P:fatty acid biosynthetic process"/>
    <property type="evidence" value="ECO:0007669"/>
    <property type="project" value="TreeGrafter"/>
</dbReference>